<protein>
    <recommendedName>
        <fullName evidence="2">histidine kinase</fullName>
        <ecNumber evidence="2">2.7.13.3</ecNumber>
    </recommendedName>
</protein>
<dbReference type="SUPFAM" id="SSF55781">
    <property type="entry name" value="GAF domain-like"/>
    <property type="match status" value="1"/>
</dbReference>
<evidence type="ECO:0000256" key="6">
    <source>
        <dbReference type="ARBA" id="ARBA00022777"/>
    </source>
</evidence>
<evidence type="ECO:0000256" key="5">
    <source>
        <dbReference type="ARBA" id="ARBA00022741"/>
    </source>
</evidence>
<gene>
    <name evidence="10" type="ORF">FTW19_18755</name>
</gene>
<dbReference type="Gene3D" id="3.30.450.40">
    <property type="match status" value="1"/>
</dbReference>
<dbReference type="InterPro" id="IPR036890">
    <property type="entry name" value="HATPase_C_sf"/>
</dbReference>
<dbReference type="SMART" id="SM00065">
    <property type="entry name" value="GAF"/>
    <property type="match status" value="1"/>
</dbReference>
<dbReference type="InterPro" id="IPR029016">
    <property type="entry name" value="GAF-like_dom_sf"/>
</dbReference>
<name>A0A5B9EHD0_9BACT</name>
<dbReference type="Pfam" id="PF02518">
    <property type="entry name" value="HATPase_c"/>
    <property type="match status" value="1"/>
</dbReference>
<sequence length="651" mass="72864">MLPGRDVRPDELHADESARLKAVRSLLLFEISREFEEVLALAGEICEAPMGAITLVEEDGVICRSKIGIETSELVRYQPIWTHVLEQGDLLVVNDTELDPHSRENARQVGNGVRFYTGIPFKAPNGEILGALCLLDTRPRELGAVQIRSLRALGRQLALQLRQLMDEAALDQAMGEIQRRDRIFRCFLDALPIEAHLKDHQGQILFYNKKLAERFGISQTEWLGRSSVDLWPDAVARTIAREDEQILRSGSMLDQYVETLDASGAPMYWRAIKVPLEGSADDRMVAGISVEIPDKVRTARHMDELRNEASAFASAAETSRRRFDAFMDSSPFLAFIKDAEGRMQYYNRAFAELFGISRSEWIGKTDHELWPRKAADSYREVDLRVLATGTPVEVEETTPGLGEGLEYWRTHKFPLAGSNGEIYLAGVAMNITPHREQEYHLARSLNEKEVLLREIHHRVKNNLAAISSLLYLQSLDASDPAARQALEQSRSRVRSMALVHESLYRSSDLNAVEFGTYTRELAENVHINHSAGAHIQLITHVEPVEISIDRAVPVGLIMNELLTNAFKHAFKGRTRGTVTVSVTVKPENFMRVSVVDDGVGAFQALSPDGAPYLTENTGLNLVRSLVKQVNGEFQMNPLHSGTCAEIVVPLR</sequence>
<dbReference type="Proteomes" id="UP000321820">
    <property type="component" value="Chromosome"/>
</dbReference>
<feature type="domain" description="PAS" evidence="9">
    <location>
        <begin position="180"/>
        <end position="260"/>
    </location>
</feature>
<evidence type="ECO:0000259" key="8">
    <source>
        <dbReference type="PROSITE" id="PS50109"/>
    </source>
</evidence>
<reference evidence="10 11" key="1">
    <citation type="submission" date="2019-08" db="EMBL/GenBank/DDBJ databases">
        <title>Complete genome sequence of Terriglobus albidus strain ORNL.</title>
        <authorList>
            <person name="Podar M."/>
        </authorList>
    </citation>
    <scope>NUCLEOTIDE SEQUENCE [LARGE SCALE GENOMIC DNA]</scope>
    <source>
        <strain evidence="10 11">ORNL</strain>
    </source>
</reference>
<evidence type="ECO:0000313" key="11">
    <source>
        <dbReference type="Proteomes" id="UP000321820"/>
    </source>
</evidence>
<dbReference type="EC" id="2.7.13.3" evidence="2"/>
<dbReference type="PROSITE" id="PS50112">
    <property type="entry name" value="PAS"/>
    <property type="match status" value="2"/>
</dbReference>
<keyword evidence="11" id="KW-1185">Reference proteome</keyword>
<evidence type="ECO:0000256" key="4">
    <source>
        <dbReference type="ARBA" id="ARBA00022679"/>
    </source>
</evidence>
<dbReference type="InterPro" id="IPR003594">
    <property type="entry name" value="HATPase_dom"/>
</dbReference>
<keyword evidence="3" id="KW-0597">Phosphoprotein</keyword>
<evidence type="ECO:0000256" key="2">
    <source>
        <dbReference type="ARBA" id="ARBA00012438"/>
    </source>
</evidence>
<dbReference type="Gene3D" id="3.30.565.10">
    <property type="entry name" value="Histidine kinase-like ATPase, C-terminal domain"/>
    <property type="match status" value="1"/>
</dbReference>
<dbReference type="RefSeq" id="WP_147649111.1">
    <property type="nucleotide sequence ID" value="NZ_CP042806.1"/>
</dbReference>
<dbReference type="PROSITE" id="PS50109">
    <property type="entry name" value="HIS_KIN"/>
    <property type="match status" value="1"/>
</dbReference>
<dbReference type="InterPro" id="IPR013656">
    <property type="entry name" value="PAS_4"/>
</dbReference>
<dbReference type="Pfam" id="PF08448">
    <property type="entry name" value="PAS_4"/>
    <property type="match status" value="2"/>
</dbReference>
<accession>A0A5B9EHD0</accession>
<comment type="catalytic activity">
    <reaction evidence="1">
        <text>ATP + protein L-histidine = ADP + protein N-phospho-L-histidine.</text>
        <dbReference type="EC" id="2.7.13.3"/>
    </reaction>
</comment>
<proteinExistence type="predicted"/>
<dbReference type="Pfam" id="PF01590">
    <property type="entry name" value="GAF"/>
    <property type="match status" value="1"/>
</dbReference>
<dbReference type="EMBL" id="CP042806">
    <property type="protein sequence ID" value="QEE29841.1"/>
    <property type="molecule type" value="Genomic_DNA"/>
</dbReference>
<dbReference type="CDD" id="cd00130">
    <property type="entry name" value="PAS"/>
    <property type="match status" value="2"/>
</dbReference>
<dbReference type="AlphaFoldDB" id="A0A5B9EHD0"/>
<dbReference type="OrthoDB" id="9759607at2"/>
<evidence type="ECO:0000259" key="9">
    <source>
        <dbReference type="PROSITE" id="PS50112"/>
    </source>
</evidence>
<dbReference type="InterPro" id="IPR011495">
    <property type="entry name" value="Sig_transdc_His_kin_sub2_dim/P"/>
</dbReference>
<dbReference type="InterPro" id="IPR005467">
    <property type="entry name" value="His_kinase_dom"/>
</dbReference>
<dbReference type="InterPro" id="IPR035965">
    <property type="entry name" value="PAS-like_dom_sf"/>
</dbReference>
<dbReference type="Pfam" id="PF07568">
    <property type="entry name" value="HisKA_2"/>
    <property type="match status" value="1"/>
</dbReference>
<feature type="domain" description="PAS" evidence="9">
    <location>
        <begin position="319"/>
        <end position="365"/>
    </location>
</feature>
<dbReference type="GO" id="GO:0004673">
    <property type="term" value="F:protein histidine kinase activity"/>
    <property type="evidence" value="ECO:0007669"/>
    <property type="project" value="UniProtKB-EC"/>
</dbReference>
<keyword evidence="4" id="KW-0808">Transferase</keyword>
<dbReference type="SUPFAM" id="SSF55874">
    <property type="entry name" value="ATPase domain of HSP90 chaperone/DNA topoisomerase II/histidine kinase"/>
    <property type="match status" value="1"/>
</dbReference>
<evidence type="ECO:0000313" key="10">
    <source>
        <dbReference type="EMBL" id="QEE29841.1"/>
    </source>
</evidence>
<feature type="domain" description="Histidine kinase" evidence="8">
    <location>
        <begin position="454"/>
        <end position="651"/>
    </location>
</feature>
<dbReference type="Gene3D" id="3.30.450.20">
    <property type="entry name" value="PAS domain"/>
    <property type="match status" value="2"/>
</dbReference>
<evidence type="ECO:0000256" key="7">
    <source>
        <dbReference type="ARBA" id="ARBA00022840"/>
    </source>
</evidence>
<dbReference type="SMART" id="SM00091">
    <property type="entry name" value="PAS"/>
    <property type="match status" value="2"/>
</dbReference>
<dbReference type="InterPro" id="IPR000014">
    <property type="entry name" value="PAS"/>
</dbReference>
<keyword evidence="5" id="KW-0547">Nucleotide-binding</keyword>
<keyword evidence="7" id="KW-0067">ATP-binding</keyword>
<dbReference type="NCBIfam" id="TIGR00229">
    <property type="entry name" value="sensory_box"/>
    <property type="match status" value="2"/>
</dbReference>
<evidence type="ECO:0000256" key="3">
    <source>
        <dbReference type="ARBA" id="ARBA00022553"/>
    </source>
</evidence>
<evidence type="ECO:0000256" key="1">
    <source>
        <dbReference type="ARBA" id="ARBA00000085"/>
    </source>
</evidence>
<dbReference type="SUPFAM" id="SSF55785">
    <property type="entry name" value="PYP-like sensor domain (PAS domain)"/>
    <property type="match status" value="2"/>
</dbReference>
<dbReference type="KEGG" id="talb:FTW19_18755"/>
<dbReference type="GO" id="GO:0005524">
    <property type="term" value="F:ATP binding"/>
    <property type="evidence" value="ECO:0007669"/>
    <property type="project" value="UniProtKB-KW"/>
</dbReference>
<organism evidence="10 11">
    <name type="scientific">Terriglobus albidus</name>
    <dbReference type="NCBI Taxonomy" id="1592106"/>
    <lineage>
        <taxon>Bacteria</taxon>
        <taxon>Pseudomonadati</taxon>
        <taxon>Acidobacteriota</taxon>
        <taxon>Terriglobia</taxon>
        <taxon>Terriglobales</taxon>
        <taxon>Acidobacteriaceae</taxon>
        <taxon>Terriglobus</taxon>
    </lineage>
</organism>
<dbReference type="PANTHER" id="PTHR41523">
    <property type="entry name" value="TWO-COMPONENT SYSTEM SENSOR PROTEIN"/>
    <property type="match status" value="1"/>
</dbReference>
<dbReference type="PANTHER" id="PTHR41523:SF8">
    <property type="entry name" value="ETHYLENE RESPONSE SENSOR PROTEIN"/>
    <property type="match status" value="1"/>
</dbReference>
<dbReference type="InterPro" id="IPR003018">
    <property type="entry name" value="GAF"/>
</dbReference>
<keyword evidence="6" id="KW-0418">Kinase</keyword>